<feature type="domain" description="C2 NT-type" evidence="3">
    <location>
        <begin position="7"/>
        <end position="155"/>
    </location>
</feature>
<feature type="compositionally biased region" description="Low complexity" evidence="2">
    <location>
        <begin position="209"/>
        <end position="222"/>
    </location>
</feature>
<dbReference type="GO" id="GO:0005643">
    <property type="term" value="C:nuclear pore"/>
    <property type="evidence" value="ECO:0007669"/>
    <property type="project" value="InterPro"/>
</dbReference>
<feature type="compositionally biased region" description="Low complexity" evidence="2">
    <location>
        <begin position="852"/>
        <end position="867"/>
    </location>
</feature>
<feature type="region of interest" description="Disordered" evidence="2">
    <location>
        <begin position="846"/>
        <end position="867"/>
    </location>
</feature>
<dbReference type="Proteomes" id="UP001152523">
    <property type="component" value="Unassembled WGS sequence"/>
</dbReference>
<dbReference type="Pfam" id="PF10358">
    <property type="entry name" value="NT-C2"/>
    <property type="match status" value="1"/>
</dbReference>
<accession>A0AAV0ECU1</accession>
<evidence type="ECO:0000313" key="4">
    <source>
        <dbReference type="EMBL" id="CAH9120328.1"/>
    </source>
</evidence>
<protein>
    <recommendedName>
        <fullName evidence="3">C2 NT-type domain-containing protein</fullName>
    </recommendedName>
</protein>
<feature type="region of interest" description="Disordered" evidence="2">
    <location>
        <begin position="274"/>
        <end position="297"/>
    </location>
</feature>
<dbReference type="PROSITE" id="PS51840">
    <property type="entry name" value="C2_NT"/>
    <property type="match status" value="1"/>
</dbReference>
<comment type="caution">
    <text evidence="4">The sequence shown here is derived from an EMBL/GenBank/DDBJ whole genome shotgun (WGS) entry which is preliminary data.</text>
</comment>
<gene>
    <name evidence="4" type="ORF">CEPIT_LOCUS22988</name>
</gene>
<reference evidence="4" key="1">
    <citation type="submission" date="2022-07" db="EMBL/GenBank/DDBJ databases">
        <authorList>
            <person name="Macas J."/>
            <person name="Novak P."/>
            <person name="Neumann P."/>
        </authorList>
    </citation>
    <scope>NUCLEOTIDE SEQUENCE</scope>
</reference>
<feature type="compositionally biased region" description="Polar residues" evidence="2">
    <location>
        <begin position="280"/>
        <end position="289"/>
    </location>
</feature>
<dbReference type="EMBL" id="CAMAPF010000915">
    <property type="protein sequence ID" value="CAH9120328.1"/>
    <property type="molecule type" value="Genomic_DNA"/>
</dbReference>
<feature type="non-terminal residue" evidence="4">
    <location>
        <position position="867"/>
    </location>
</feature>
<evidence type="ECO:0000259" key="3">
    <source>
        <dbReference type="PROSITE" id="PS51840"/>
    </source>
</evidence>
<dbReference type="PANTHER" id="PTHR31344">
    <property type="entry name" value="NUCLEAR PORE COMPLEX PROTEIN NUP205"/>
    <property type="match status" value="1"/>
</dbReference>
<sequence>MVLGLRSKPKRGAPVKLDLSIHVKEVNPWPPSPSLRAIRSVLLVCLNGDRKSGSRLAKVGPTSIEFNESFTLSVTLTPEKKAQDKFQNNFLNLYLYGPYRKDKTSKGNLLGTSAVNLADFGGIEEGVTTSVPLISKNASKSSEQPRLFITIQPVYKENSLLQRMSSADKEEQVSIADSMNEDNDDRCEIAYFTDDDDVSSSLSHSSLDATLSSSEAAKASSSLREKDGVDYERDDFKRDDIDSYTLLAPVPESLVSVPSMGLDSLSESKALLSSEASTSNVGNPISSDTPLPRISERSMTEHEFIEKLHTGLVERKDLMASPEPKHEEEKLPLDNATVSVQESLEPKERHADSEVTNSLLINSLGAGVDVKELQIEQEQHRISKDDLNVGFQNPQKKEMRTGHAEKEAKFHYQTNDEWKSRIEMLEEELREIGAVELSLYSIVAEHSSSSSKVHAPARRLSRFIFHAFKNKSQMKQASGIRTAVSGLTIVSKACGNDVPRLTFWLSNTIMLRAIVNQATVETADKNNPHMCSIEGETKDATEDHTDLRHMESFILALEQVEAWIFSRIVESVWWQTFTPHMQRSVVKAGSISKASDSMKGNMTGFGGEERGRLSSFSIDLWKNVFEDACERLCPLRAEGHECGCLPMLTKLVMEQLVRRLDVAMFNAILRESNDEMPTDPVSDPISNPKVLPIPAGKLTFGAGVQLKNAIGNWSRWLSDLFEAEDDSELPDSSITEDRQPEESRKPFRLLNALSDLMMIPFEMLADPLTRKEVCPTFSPSLVKIILSLYMPDEFSPNPVPQKVLEALDSEDDTDASVESITGFPCTAAPTVYPSLTAASLTRFVGHSGTQPLSRSRSSVLKKSCTSD</sequence>
<name>A0AAV0ECU1_9ASTE</name>
<dbReference type="InterPro" id="IPR021827">
    <property type="entry name" value="Nup186/Nup192/Nup205"/>
</dbReference>
<organism evidence="4 5">
    <name type="scientific">Cuscuta epithymum</name>
    <dbReference type="NCBI Taxonomy" id="186058"/>
    <lineage>
        <taxon>Eukaryota</taxon>
        <taxon>Viridiplantae</taxon>
        <taxon>Streptophyta</taxon>
        <taxon>Embryophyta</taxon>
        <taxon>Tracheophyta</taxon>
        <taxon>Spermatophyta</taxon>
        <taxon>Magnoliopsida</taxon>
        <taxon>eudicotyledons</taxon>
        <taxon>Gunneridae</taxon>
        <taxon>Pentapetalae</taxon>
        <taxon>asterids</taxon>
        <taxon>lamiids</taxon>
        <taxon>Solanales</taxon>
        <taxon>Convolvulaceae</taxon>
        <taxon>Cuscuteae</taxon>
        <taxon>Cuscuta</taxon>
        <taxon>Cuscuta subgen. Cuscuta</taxon>
    </lineage>
</organism>
<keyword evidence="1" id="KW-0175">Coiled coil</keyword>
<feature type="region of interest" description="Disordered" evidence="2">
    <location>
        <begin position="209"/>
        <end position="231"/>
    </location>
</feature>
<dbReference type="InterPro" id="IPR019448">
    <property type="entry name" value="NT-C2"/>
</dbReference>
<dbReference type="PANTHER" id="PTHR31344:SF13">
    <property type="entry name" value="EEIG1_EHBP1 PROTEIN AMINO-TERMINAL DOMAIN PROTEIN"/>
    <property type="match status" value="1"/>
</dbReference>
<proteinExistence type="predicted"/>
<evidence type="ECO:0000256" key="1">
    <source>
        <dbReference type="SAM" id="Coils"/>
    </source>
</evidence>
<evidence type="ECO:0000256" key="2">
    <source>
        <dbReference type="SAM" id="MobiDB-lite"/>
    </source>
</evidence>
<feature type="coiled-coil region" evidence="1">
    <location>
        <begin position="408"/>
        <end position="435"/>
    </location>
</feature>
<evidence type="ECO:0000313" key="5">
    <source>
        <dbReference type="Proteomes" id="UP001152523"/>
    </source>
</evidence>
<keyword evidence="5" id="KW-1185">Reference proteome</keyword>
<dbReference type="AlphaFoldDB" id="A0AAV0ECU1"/>